<evidence type="ECO:0000313" key="4">
    <source>
        <dbReference type="Proteomes" id="UP000800094"/>
    </source>
</evidence>
<keyword evidence="1" id="KW-0560">Oxidoreductase</keyword>
<proteinExistence type="inferred from homology"/>
<dbReference type="InterPro" id="IPR044053">
    <property type="entry name" value="AsaB-like"/>
</dbReference>
<dbReference type="GO" id="GO:0016491">
    <property type="term" value="F:oxidoreductase activity"/>
    <property type="evidence" value="ECO:0007669"/>
    <property type="project" value="UniProtKB-KW"/>
</dbReference>
<reference evidence="3" key="1">
    <citation type="journal article" date="2020" name="Stud. Mycol.">
        <title>101 Dothideomycetes genomes: a test case for predicting lifestyles and emergence of pathogens.</title>
        <authorList>
            <person name="Haridas S."/>
            <person name="Albert R."/>
            <person name="Binder M."/>
            <person name="Bloem J."/>
            <person name="Labutti K."/>
            <person name="Salamov A."/>
            <person name="Andreopoulos B."/>
            <person name="Baker S."/>
            <person name="Barry K."/>
            <person name="Bills G."/>
            <person name="Bluhm B."/>
            <person name="Cannon C."/>
            <person name="Castanera R."/>
            <person name="Culley D."/>
            <person name="Daum C."/>
            <person name="Ezra D."/>
            <person name="Gonzalez J."/>
            <person name="Henrissat B."/>
            <person name="Kuo A."/>
            <person name="Liang C."/>
            <person name="Lipzen A."/>
            <person name="Lutzoni F."/>
            <person name="Magnuson J."/>
            <person name="Mondo S."/>
            <person name="Nolan M."/>
            <person name="Ohm R."/>
            <person name="Pangilinan J."/>
            <person name="Park H.-J."/>
            <person name="Ramirez L."/>
            <person name="Alfaro M."/>
            <person name="Sun H."/>
            <person name="Tritt A."/>
            <person name="Yoshinaga Y."/>
            <person name="Zwiers L.-H."/>
            <person name="Turgeon B."/>
            <person name="Goodwin S."/>
            <person name="Spatafora J."/>
            <person name="Crous P."/>
            <person name="Grigoriev I."/>
        </authorList>
    </citation>
    <scope>NUCLEOTIDE SEQUENCE</scope>
    <source>
        <strain evidence="3">CBS 122368</strain>
    </source>
</reference>
<comment type="similarity">
    <text evidence="2">Belongs to the asaB hydroxylase/desaturase family.</text>
</comment>
<dbReference type="PANTHER" id="PTHR34598:SF3">
    <property type="entry name" value="OXIDOREDUCTASE AN1597"/>
    <property type="match status" value="1"/>
</dbReference>
<dbReference type="PANTHER" id="PTHR34598">
    <property type="entry name" value="BLL6449 PROTEIN"/>
    <property type="match status" value="1"/>
</dbReference>
<protein>
    <submittedName>
        <fullName evidence="3">Putative CmcJ-like methyltransferase</fullName>
    </submittedName>
</protein>
<dbReference type="AlphaFoldDB" id="A0A6A6IQ47"/>
<organism evidence="3 4">
    <name type="scientific">Trematosphaeria pertusa</name>
    <dbReference type="NCBI Taxonomy" id="390896"/>
    <lineage>
        <taxon>Eukaryota</taxon>
        <taxon>Fungi</taxon>
        <taxon>Dikarya</taxon>
        <taxon>Ascomycota</taxon>
        <taxon>Pezizomycotina</taxon>
        <taxon>Dothideomycetes</taxon>
        <taxon>Pleosporomycetidae</taxon>
        <taxon>Pleosporales</taxon>
        <taxon>Massarineae</taxon>
        <taxon>Trematosphaeriaceae</taxon>
        <taxon>Trematosphaeria</taxon>
    </lineage>
</organism>
<keyword evidence="3" id="KW-0489">Methyltransferase</keyword>
<dbReference type="GO" id="GO:0008168">
    <property type="term" value="F:methyltransferase activity"/>
    <property type="evidence" value="ECO:0007669"/>
    <property type="project" value="UniProtKB-KW"/>
</dbReference>
<evidence type="ECO:0000256" key="2">
    <source>
        <dbReference type="ARBA" id="ARBA00023604"/>
    </source>
</evidence>
<dbReference type="GeneID" id="54585298"/>
<dbReference type="NCBIfam" id="NF041278">
    <property type="entry name" value="CmcJ_NvfI_EfuI"/>
    <property type="match status" value="1"/>
</dbReference>
<evidence type="ECO:0000256" key="1">
    <source>
        <dbReference type="ARBA" id="ARBA00023002"/>
    </source>
</evidence>
<dbReference type="EMBL" id="ML987192">
    <property type="protein sequence ID" value="KAF2252387.1"/>
    <property type="molecule type" value="Genomic_DNA"/>
</dbReference>
<dbReference type="GO" id="GO:0032259">
    <property type="term" value="P:methylation"/>
    <property type="evidence" value="ECO:0007669"/>
    <property type="project" value="UniProtKB-KW"/>
</dbReference>
<sequence>MRAPDCPGEISASIHFMKKDALHEVEKPYAFRYPVPGATQTNMEMEKVERIPISDIRGRKHEHSFEADGFVVLELHRTFDYSIFFDNEELQVYFRTLETLLKEFLGATEVHVFRHGVRKRHPDFPVSTGTSYEYDQPTSVAHIDTTPEEAQNEIRRQYGGESKKYLEKRRYQWINIWKPLKGPLNDWPLTLCSSASVEQKDVESADLLYPDLATENYQVYHRDKYQWYYLSDHKTSEVLVFKQSDSDPGACLGVPHCSFFNPLASPEEAPRESIEVRALAFYD</sequence>
<evidence type="ECO:0000313" key="3">
    <source>
        <dbReference type="EMBL" id="KAF2252387.1"/>
    </source>
</evidence>
<keyword evidence="3" id="KW-0808">Transferase</keyword>
<dbReference type="RefSeq" id="XP_033687391.1">
    <property type="nucleotide sequence ID" value="XM_033831968.1"/>
</dbReference>
<keyword evidence="4" id="KW-1185">Reference proteome</keyword>
<dbReference type="OrthoDB" id="412788at2759"/>
<accession>A0A6A6IQ47</accession>
<gene>
    <name evidence="3" type="ORF">BU26DRAFT_548992</name>
</gene>
<dbReference type="Proteomes" id="UP000800094">
    <property type="component" value="Unassembled WGS sequence"/>
</dbReference>
<name>A0A6A6IQ47_9PLEO</name>